<dbReference type="SUPFAM" id="SSF48403">
    <property type="entry name" value="Ankyrin repeat"/>
    <property type="match status" value="1"/>
</dbReference>
<evidence type="ECO:0000256" key="1">
    <source>
        <dbReference type="PROSITE-ProRule" id="PRU00023"/>
    </source>
</evidence>
<evidence type="ECO:0000313" key="3">
    <source>
        <dbReference type="EMBL" id="KAL3774458.1"/>
    </source>
</evidence>
<dbReference type="Pfam" id="PF00023">
    <property type="entry name" value="Ank"/>
    <property type="match status" value="1"/>
</dbReference>
<dbReference type="Gene3D" id="1.25.40.20">
    <property type="entry name" value="Ankyrin repeat-containing domain"/>
    <property type="match status" value="1"/>
</dbReference>
<feature type="region of interest" description="Disordered" evidence="2">
    <location>
        <begin position="85"/>
        <end position="122"/>
    </location>
</feature>
<dbReference type="AlphaFoldDB" id="A0ABD3NGG4"/>
<dbReference type="PROSITE" id="PS50297">
    <property type="entry name" value="ANK_REP_REGION"/>
    <property type="match status" value="1"/>
</dbReference>
<keyword evidence="1" id="KW-0040">ANK repeat</keyword>
<dbReference type="PROSITE" id="PS50088">
    <property type="entry name" value="ANK_REPEAT"/>
    <property type="match status" value="1"/>
</dbReference>
<keyword evidence="4" id="KW-1185">Reference proteome</keyword>
<evidence type="ECO:0000313" key="4">
    <source>
        <dbReference type="Proteomes" id="UP001530400"/>
    </source>
</evidence>
<proteinExistence type="predicted"/>
<organism evidence="3 4">
    <name type="scientific">Cyclotella atomus</name>
    <dbReference type="NCBI Taxonomy" id="382360"/>
    <lineage>
        <taxon>Eukaryota</taxon>
        <taxon>Sar</taxon>
        <taxon>Stramenopiles</taxon>
        <taxon>Ochrophyta</taxon>
        <taxon>Bacillariophyta</taxon>
        <taxon>Coscinodiscophyceae</taxon>
        <taxon>Thalassiosirophycidae</taxon>
        <taxon>Stephanodiscales</taxon>
        <taxon>Stephanodiscaceae</taxon>
        <taxon>Cyclotella</taxon>
    </lineage>
</organism>
<accession>A0ABD3NGG4</accession>
<dbReference type="EMBL" id="JALLPJ020001192">
    <property type="protein sequence ID" value="KAL3774458.1"/>
    <property type="molecule type" value="Genomic_DNA"/>
</dbReference>
<protein>
    <recommendedName>
        <fullName evidence="5">F-box domain-containing protein</fullName>
    </recommendedName>
</protein>
<feature type="compositionally biased region" description="Basic and acidic residues" evidence="2">
    <location>
        <begin position="106"/>
        <end position="122"/>
    </location>
</feature>
<gene>
    <name evidence="3" type="ORF">ACHAWO_007607</name>
</gene>
<comment type="caution">
    <text evidence="3">The sequence shown here is derived from an EMBL/GenBank/DDBJ whole genome shotgun (WGS) entry which is preliminary data.</text>
</comment>
<reference evidence="3 4" key="1">
    <citation type="submission" date="2024-10" db="EMBL/GenBank/DDBJ databases">
        <title>Updated reference genomes for cyclostephanoid diatoms.</title>
        <authorList>
            <person name="Roberts W.R."/>
            <person name="Alverson A.J."/>
        </authorList>
    </citation>
    <scope>NUCLEOTIDE SEQUENCE [LARGE SCALE GENOMIC DNA]</scope>
    <source>
        <strain evidence="3 4">AJA010-31</strain>
    </source>
</reference>
<dbReference type="InterPro" id="IPR002110">
    <property type="entry name" value="Ankyrin_rpt"/>
</dbReference>
<sequence length="345" mass="38044">MAEAIALKKEVGLFEVPDEILHNVFTFIANSPCQLGPSVCWNLRHLSKQWRDSLDTERHDLWALATCDLSCDSYTLQKRDVANTKTNKKSKKRSIASAGSFSKRVKTGDDTSTRRSTRLRDSTPKESYIHAYNLTLSRTETAIMQLSEYAHSLKDSLTFAKLRNLVLVHGPVAINQRVRTGGTFLVEVCRARHVHEGVILKCIKLLIDEYGASPNVPSAEFASAKAVVIQGPGNATSKTACSTSTIGSELYPLIIAAARGMPTVVKYLLESGADKSVRGSCKFKLFSSKKSIKGDNLTALEFAWKMLNEEKSNGLRTSDLKGLVKVVQLLDPTMGSRLCQFLTRS</sequence>
<evidence type="ECO:0008006" key="5">
    <source>
        <dbReference type="Google" id="ProtNLM"/>
    </source>
</evidence>
<evidence type="ECO:0000256" key="2">
    <source>
        <dbReference type="SAM" id="MobiDB-lite"/>
    </source>
</evidence>
<name>A0ABD3NGG4_9STRA</name>
<dbReference type="InterPro" id="IPR036770">
    <property type="entry name" value="Ankyrin_rpt-contain_sf"/>
</dbReference>
<feature type="repeat" description="ANK" evidence="1">
    <location>
        <begin position="248"/>
        <end position="280"/>
    </location>
</feature>
<dbReference type="Proteomes" id="UP001530400">
    <property type="component" value="Unassembled WGS sequence"/>
</dbReference>